<evidence type="ECO:0000313" key="8">
    <source>
        <dbReference type="Proteomes" id="UP000020077"/>
    </source>
</evidence>
<sequence length="159" mass="15983">MRRTAQGFTLIELIIVITIIGILAAVALPRFINAQQDARIAKAQALFGSVRSAAALARSRCELDLAGGVAVGATCTATAGTANMDGTAITMVNRYPAATLAGIIAATQIDTVNDGVTVALGPPLTITINGATTPATCRISYTAATAALAPVIVLNTAGC</sequence>
<keyword evidence="5 6" id="KW-0472">Membrane</keyword>
<dbReference type="InterPro" id="IPR002416">
    <property type="entry name" value="T2SS_protein-GspH"/>
</dbReference>
<keyword evidence="4 6" id="KW-1133">Transmembrane helix</keyword>
<evidence type="ECO:0000256" key="6">
    <source>
        <dbReference type="SAM" id="Phobius"/>
    </source>
</evidence>
<protein>
    <submittedName>
        <fullName evidence="7">Pilin</fullName>
    </submittedName>
</protein>
<dbReference type="PROSITE" id="PS00409">
    <property type="entry name" value="PROKAR_NTER_METHYL"/>
    <property type="match status" value="1"/>
</dbReference>
<dbReference type="GO" id="GO:0016020">
    <property type="term" value="C:membrane"/>
    <property type="evidence" value="ECO:0007669"/>
    <property type="project" value="UniProtKB-SubCell"/>
</dbReference>
<keyword evidence="3 6" id="KW-0812">Transmembrane</keyword>
<organism evidence="7 8">
    <name type="scientific">Candidatus Accumulibacter phosphatis</name>
    <dbReference type="NCBI Taxonomy" id="327160"/>
    <lineage>
        <taxon>Bacteria</taxon>
        <taxon>Pseudomonadati</taxon>
        <taxon>Pseudomonadota</taxon>
        <taxon>Betaproteobacteria</taxon>
        <taxon>Candidatus Accumulibacter</taxon>
    </lineage>
</organism>
<evidence type="ECO:0000313" key="7">
    <source>
        <dbReference type="EMBL" id="KFB74073.1"/>
    </source>
</evidence>
<evidence type="ECO:0000256" key="1">
    <source>
        <dbReference type="ARBA" id="ARBA00004167"/>
    </source>
</evidence>
<evidence type="ECO:0000256" key="3">
    <source>
        <dbReference type="ARBA" id="ARBA00022692"/>
    </source>
</evidence>
<comment type="caution">
    <text evidence="7">The sequence shown here is derived from an EMBL/GenBank/DDBJ whole genome shotgun (WGS) entry which is preliminary data.</text>
</comment>
<gene>
    <name evidence="7" type="primary">pilE_1</name>
    <name evidence="7" type="ORF">AW09_000636</name>
</gene>
<proteinExistence type="predicted"/>
<feature type="transmembrane region" description="Helical" evidence="6">
    <location>
        <begin position="7"/>
        <end position="28"/>
    </location>
</feature>
<dbReference type="GO" id="GO:0015628">
    <property type="term" value="P:protein secretion by the type II secretion system"/>
    <property type="evidence" value="ECO:0007669"/>
    <property type="project" value="InterPro"/>
</dbReference>
<comment type="subcellular location">
    <subcellularLocation>
        <location evidence="1">Membrane</location>
        <topology evidence="1">Single-pass membrane protein</topology>
    </subcellularLocation>
</comment>
<dbReference type="EMBL" id="JDVG02000109">
    <property type="protein sequence ID" value="KFB74073.1"/>
    <property type="molecule type" value="Genomic_DNA"/>
</dbReference>
<evidence type="ECO:0000256" key="4">
    <source>
        <dbReference type="ARBA" id="ARBA00022989"/>
    </source>
</evidence>
<reference evidence="7 8" key="1">
    <citation type="submission" date="2014-02" db="EMBL/GenBank/DDBJ databases">
        <title>Expanding our view of genomic diversity in Candidatus Accumulibacter clades.</title>
        <authorList>
            <person name="Skennerton C.T."/>
            <person name="Barr J.J."/>
            <person name="Slater F.R."/>
            <person name="Bond P.L."/>
            <person name="Tyson G.W."/>
        </authorList>
    </citation>
    <scope>NUCLEOTIDE SEQUENCE [LARGE SCALE GENOMIC DNA]</scope>
    <source>
        <strain evidence="8">BA-91</strain>
    </source>
</reference>
<dbReference type="PANTHER" id="PTHR30093">
    <property type="entry name" value="GENERAL SECRETION PATHWAY PROTEIN G"/>
    <property type="match status" value="1"/>
</dbReference>
<dbReference type="AlphaFoldDB" id="A0A080LYZ0"/>
<name>A0A080LYZ0_9PROT</name>
<dbReference type="Pfam" id="PF07963">
    <property type="entry name" value="N_methyl"/>
    <property type="match status" value="1"/>
</dbReference>
<keyword evidence="2" id="KW-0488">Methylation</keyword>
<dbReference type="PRINTS" id="PR00885">
    <property type="entry name" value="BCTERIALGSPH"/>
</dbReference>
<evidence type="ECO:0000256" key="2">
    <source>
        <dbReference type="ARBA" id="ARBA00022481"/>
    </source>
</evidence>
<dbReference type="Proteomes" id="UP000020077">
    <property type="component" value="Unassembled WGS sequence"/>
</dbReference>
<dbReference type="PANTHER" id="PTHR30093:SF44">
    <property type="entry name" value="TYPE II SECRETION SYSTEM CORE PROTEIN G"/>
    <property type="match status" value="1"/>
</dbReference>
<dbReference type="SUPFAM" id="SSF54523">
    <property type="entry name" value="Pili subunits"/>
    <property type="match status" value="1"/>
</dbReference>
<dbReference type="Gene3D" id="3.30.700.10">
    <property type="entry name" value="Glycoprotein, Type 4 Pilin"/>
    <property type="match status" value="1"/>
</dbReference>
<accession>A0A080LYZ0</accession>
<dbReference type="InterPro" id="IPR012902">
    <property type="entry name" value="N_methyl_site"/>
</dbReference>
<dbReference type="InterPro" id="IPR045584">
    <property type="entry name" value="Pilin-like"/>
</dbReference>
<dbReference type="NCBIfam" id="TIGR02532">
    <property type="entry name" value="IV_pilin_GFxxxE"/>
    <property type="match status" value="1"/>
</dbReference>
<dbReference type="GO" id="GO:0015627">
    <property type="term" value="C:type II protein secretion system complex"/>
    <property type="evidence" value="ECO:0007669"/>
    <property type="project" value="InterPro"/>
</dbReference>
<evidence type="ECO:0000256" key="5">
    <source>
        <dbReference type="ARBA" id="ARBA00023136"/>
    </source>
</evidence>